<dbReference type="Proteomes" id="UP001141327">
    <property type="component" value="Unassembled WGS sequence"/>
</dbReference>
<evidence type="ECO:0000256" key="2">
    <source>
        <dbReference type="SAM" id="MobiDB-lite"/>
    </source>
</evidence>
<feature type="compositionally biased region" description="Basic and acidic residues" evidence="2">
    <location>
        <begin position="24"/>
        <end position="47"/>
    </location>
</feature>
<dbReference type="Gene3D" id="3.30.160.60">
    <property type="entry name" value="Classic Zinc Finger"/>
    <property type="match status" value="1"/>
</dbReference>
<feature type="domain" description="C2H2-type" evidence="3">
    <location>
        <begin position="3"/>
        <end position="30"/>
    </location>
</feature>
<organism evidence="5 6">
    <name type="scientific">Paratrimastix pyriformis</name>
    <dbReference type="NCBI Taxonomy" id="342808"/>
    <lineage>
        <taxon>Eukaryota</taxon>
        <taxon>Metamonada</taxon>
        <taxon>Preaxostyla</taxon>
        <taxon>Paratrimastigidae</taxon>
        <taxon>Paratrimastix</taxon>
    </lineage>
</organism>
<gene>
    <name evidence="5" type="ORF">PAPYR_9868</name>
</gene>
<proteinExistence type="predicted"/>
<keyword evidence="1" id="KW-0863">Zinc-finger</keyword>
<feature type="region of interest" description="Disordered" evidence="2">
    <location>
        <begin position="1"/>
        <end position="118"/>
    </location>
</feature>
<keyword evidence="6" id="KW-1185">Reference proteome</keyword>
<accession>A0ABQ8U8Y8</accession>
<dbReference type="SMART" id="SM00355">
    <property type="entry name" value="ZnF_C2H2"/>
    <property type="match status" value="1"/>
</dbReference>
<dbReference type="Pfam" id="PF13884">
    <property type="entry name" value="Peptidase_S74"/>
    <property type="match status" value="1"/>
</dbReference>
<evidence type="ECO:0000313" key="5">
    <source>
        <dbReference type="EMBL" id="KAJ4455213.1"/>
    </source>
</evidence>
<evidence type="ECO:0000313" key="6">
    <source>
        <dbReference type="Proteomes" id="UP001141327"/>
    </source>
</evidence>
<name>A0ABQ8U8Y8_9EUKA</name>
<feature type="domain" description="Peptidase S74" evidence="4">
    <location>
        <begin position="1508"/>
        <end position="1597"/>
    </location>
</feature>
<dbReference type="PROSITE" id="PS51688">
    <property type="entry name" value="ICA"/>
    <property type="match status" value="1"/>
</dbReference>
<evidence type="ECO:0000259" key="3">
    <source>
        <dbReference type="PROSITE" id="PS50157"/>
    </source>
</evidence>
<feature type="compositionally biased region" description="Basic and acidic residues" evidence="2">
    <location>
        <begin position="77"/>
        <end position="100"/>
    </location>
</feature>
<comment type="caution">
    <text evidence="5">The sequence shown here is derived from an EMBL/GenBank/DDBJ whole genome shotgun (WGS) entry which is preliminary data.</text>
</comment>
<dbReference type="Pfam" id="PF00096">
    <property type="entry name" value="zf-C2H2"/>
    <property type="match status" value="1"/>
</dbReference>
<dbReference type="InterPro" id="IPR030392">
    <property type="entry name" value="S74_ICA"/>
</dbReference>
<keyword evidence="1" id="KW-0479">Metal-binding</keyword>
<feature type="compositionally biased region" description="Acidic residues" evidence="2">
    <location>
        <begin position="48"/>
        <end position="76"/>
    </location>
</feature>
<dbReference type="PROSITE" id="PS50157">
    <property type="entry name" value="ZINC_FINGER_C2H2_2"/>
    <property type="match status" value="1"/>
</dbReference>
<evidence type="ECO:0000256" key="1">
    <source>
        <dbReference type="PROSITE-ProRule" id="PRU00042"/>
    </source>
</evidence>
<evidence type="ECO:0000259" key="4">
    <source>
        <dbReference type="PROSITE" id="PS51688"/>
    </source>
</evidence>
<protein>
    <recommendedName>
        <fullName evidence="7">Peptidase S74 domain-containing protein</fullName>
    </recommendedName>
</protein>
<dbReference type="PROSITE" id="PS00028">
    <property type="entry name" value="ZINC_FINGER_C2H2_1"/>
    <property type="match status" value="1"/>
</dbReference>
<dbReference type="InterPro" id="IPR013087">
    <property type="entry name" value="Znf_C2H2_type"/>
</dbReference>
<dbReference type="EMBL" id="JAPMOS010000115">
    <property type="protein sequence ID" value="KAJ4455213.1"/>
    <property type="molecule type" value="Genomic_DNA"/>
</dbReference>
<sequence>MAFQCPKCDKTYKSQGSLSRHMNTKHEDPPVPLAEEKETVGEKKEQEDAPDCPDDDIPEDFEDVAPEDGDGNEDDEFFRKVRESVADEMSHPPDIDEPIKSKRQKAAATPLDAPPPATSVPIVEKIEAKRYADDVVTSDVAGSSHPQAIASMRERAAKEHLVAGLAKKLGVKDILEADLRGLSDEELESYHSDLRGKVDQKLVDALTHSDVMTDTYIAGVSGLAIAGGRLMKRDTTPVKAQLDANKPAISDAIKDWMRENPEFASNLTPATRLLAVTMVSVVAGVMHDIVFIFNCTLRAVVIYRRYAFSRNKAVEVPKGADRTLERYNRYNELEFLMYGTQPSRIGSRFWTTVDVNAWFMTFYQYPNNAAIVRFYSELAAHQSPPAKPEPISFGNVFFNTQTIDVSIVGNGSVSIGTMQLINASDSMFQVQTLATMTAQERAVASETRDTTRRYAEAKTIAQRTAELRQMKATYSLLSDLGSVEKRYRMTLPEYGREIKFISETEASQRDLERIMLHLHESIAYDSAQLTESVKAFETRKTQFDQMINSQLTTENTYHYEALRRISSEPTPAPAPVPVITPVVDPPAPGHTFNKPLIASRRHRTRLADDRVNGTVSRSHLFFVVAKWLTQALVFKLRSSFSVLEHHLRKSQPVATTRSSFHQGLSRHRFPLRGASDFVGDVVFHGNVALSQAPTMDLKLRQLTDVSIAADDTTDKRLMRYDTVLGKWVADITYNEAASSGTVVKRTANGTINAAVINASGSLVADTVSERTADHGVSVDGVTMRDGMVNATKLVTATVETATPSLTDLNLNGVTVRGGNLTAQTLRLSGLASGDVYSTNGAITVVANRDRTGFESFGNTPGYAFDASYHLAVESGTGWVAGKRFAWTPAVLNTDTTLGTPTHLTVGGDGALAVTGDDSDSIWTGNVVLLTFLHTAARSYVTNDYLTTVDTSPLCMTALDHAVGTTLSPDFAATLTGTQLALAVYPFVPRHHNQQQHHCTDELRRAKHKLQRTPTRVDALRGGPNPAISIDNRATSIQFVGSLAMLHWPQPIQSVHRVLRREKLVLTMNDLSDSMFSINGGIGKIFRPDATRALVINSIASESYTTMGSALKLTYGGYTTGFVSRAADGVLSMTTGSATATNSSVVLRDATGASAFTTLSTSGAATIGGVLTVPSVASAGNLKLLLSGSNTTCGVYWGGSTAGSGLDGVGTPQSCTALALTGNCLRLKTGTSTAGTGLIVEDNSGAVNFAVNTSGASYSRGNHILGGSLTVGGTTSAGLLGTDSTGLVVARTASSNSAINTYALRAGDGSCGFHKVTGPVGSTLRLVMNGTDPNWGMYYSAVGATALNTNIFAPGCSPIGLTGPAIHLSTYNADSAGFVYESTSGTSGTTAVPQFAVNALTGNTYVNGTLTVNGAEMRIGSGAAASVANTNALTMQSDQNVVVISADVSGAIYAANSSNPSIFLRAEGVDVIKLNKTKFYSLVARQTTLDTDGLDLRIDNDGKIGLPGSAAKYKTDIVNMEDTSSLYRLRPVNFRYRSDPSGAKCYGLIADEAVTVCPDLVRMKDGEVEGLYDHKLPFMLLNEIQKQHATIVSLQAQVDDLRSGMAALLELVKSKLQ</sequence>
<reference evidence="5" key="1">
    <citation type="journal article" date="2022" name="bioRxiv">
        <title>Genomics of Preaxostyla Flagellates Illuminates Evolutionary Transitions and the Path Towards Mitochondrial Loss.</title>
        <authorList>
            <person name="Novak L.V.F."/>
            <person name="Treitli S.C."/>
            <person name="Pyrih J."/>
            <person name="Halakuc P."/>
            <person name="Pipaliya S.V."/>
            <person name="Vacek V."/>
            <person name="Brzon O."/>
            <person name="Soukal P."/>
            <person name="Eme L."/>
            <person name="Dacks J.B."/>
            <person name="Karnkowska A."/>
            <person name="Elias M."/>
            <person name="Hampl V."/>
        </authorList>
    </citation>
    <scope>NUCLEOTIDE SEQUENCE</scope>
    <source>
        <strain evidence="5">RCP-MX</strain>
    </source>
</reference>
<evidence type="ECO:0008006" key="7">
    <source>
        <dbReference type="Google" id="ProtNLM"/>
    </source>
</evidence>
<keyword evidence="1" id="KW-0862">Zinc</keyword>